<feature type="signal peptide" evidence="1">
    <location>
        <begin position="1"/>
        <end position="20"/>
    </location>
</feature>
<dbReference type="RefSeq" id="WP_166874138.1">
    <property type="nucleotide sequence ID" value="NZ_WHJH01000009.1"/>
</dbReference>
<evidence type="ECO:0000313" key="3">
    <source>
        <dbReference type="Proteomes" id="UP000609726"/>
    </source>
</evidence>
<evidence type="ECO:0000256" key="1">
    <source>
        <dbReference type="SAM" id="SignalP"/>
    </source>
</evidence>
<comment type="caution">
    <text evidence="2">The sequence shown here is derived from an EMBL/GenBank/DDBJ whole genome shotgun (WGS) entry which is preliminary data.</text>
</comment>
<organism evidence="2 3">
    <name type="scientific">Massilia mucilaginosa</name>
    <dbReference type="NCBI Taxonomy" id="2609282"/>
    <lineage>
        <taxon>Bacteria</taxon>
        <taxon>Pseudomonadati</taxon>
        <taxon>Pseudomonadota</taxon>
        <taxon>Betaproteobacteria</taxon>
        <taxon>Burkholderiales</taxon>
        <taxon>Oxalobacteraceae</taxon>
        <taxon>Telluria group</taxon>
        <taxon>Massilia</taxon>
    </lineage>
</organism>
<evidence type="ECO:0000313" key="2">
    <source>
        <dbReference type="EMBL" id="NHZ89520.1"/>
    </source>
</evidence>
<gene>
    <name evidence="2" type="ORF">F2P45_10910</name>
</gene>
<sequence length="195" mass="20612">MLKTTVRSAALLILTSAGNAALGSETGTIQADPDTAFLQFVDATRFLANYKEMAAVSARVFGARAQGSDSQYAAFMAKVAVADLSDMRGCMGRAYASGSMTSSDAVNLVQIFTSPVGKKVIDISKTMVIDSLEKGTPAPADWSSITPAERAEVVSIYQNPAFQRYGAHVSTPAFQLAIKTCLKSSKVARENGLEL</sequence>
<keyword evidence="1" id="KW-0732">Signal</keyword>
<reference evidence="2 3" key="1">
    <citation type="submission" date="2019-10" db="EMBL/GenBank/DDBJ databases">
        <title>Taxonomy of Antarctic Massilia spp.: description of Massilia rubra sp. nov., Massilia aquatica sp. nov., Massilia mucilaginosa sp. nov., Massilia frigida sp. nov. isolated from streams, lakes and regoliths.</title>
        <authorList>
            <person name="Holochova P."/>
            <person name="Sedlacek I."/>
            <person name="Kralova S."/>
            <person name="Maslanova I."/>
            <person name="Busse H.-J."/>
            <person name="Stankova E."/>
            <person name="Vrbovska V."/>
            <person name="Kovarovic V."/>
            <person name="Bartak M."/>
            <person name="Svec P."/>
            <person name="Pantucek R."/>
        </authorList>
    </citation>
    <scope>NUCLEOTIDE SEQUENCE [LARGE SCALE GENOMIC DNA]</scope>
    <source>
        <strain evidence="2 3">CCM 8733</strain>
    </source>
</reference>
<feature type="chain" id="PRO_5047425525" evidence="1">
    <location>
        <begin position="21"/>
        <end position="195"/>
    </location>
</feature>
<protein>
    <submittedName>
        <fullName evidence="2">Uncharacterized protein</fullName>
    </submittedName>
</protein>
<name>A0ABX0NS45_9BURK</name>
<dbReference type="Proteomes" id="UP000609726">
    <property type="component" value="Unassembled WGS sequence"/>
</dbReference>
<accession>A0ABX0NS45</accession>
<proteinExistence type="predicted"/>
<keyword evidence="3" id="KW-1185">Reference proteome</keyword>
<dbReference type="EMBL" id="WHJH01000009">
    <property type="protein sequence ID" value="NHZ89520.1"/>
    <property type="molecule type" value="Genomic_DNA"/>
</dbReference>